<protein>
    <submittedName>
        <fullName evidence="1">Uncharacterized protein</fullName>
    </submittedName>
</protein>
<accession>A0A5B7IQZ7</accession>
<name>A0A5B7IQZ7_PORTR</name>
<evidence type="ECO:0000313" key="1">
    <source>
        <dbReference type="EMBL" id="MPC84529.1"/>
    </source>
</evidence>
<gene>
    <name evidence="1" type="ORF">E2C01_079268</name>
</gene>
<reference evidence="1 2" key="1">
    <citation type="submission" date="2019-05" db="EMBL/GenBank/DDBJ databases">
        <title>Another draft genome of Portunus trituberculatus and its Hox gene families provides insights of decapod evolution.</title>
        <authorList>
            <person name="Jeong J.-H."/>
            <person name="Song I."/>
            <person name="Kim S."/>
            <person name="Choi T."/>
            <person name="Kim D."/>
            <person name="Ryu S."/>
            <person name="Kim W."/>
        </authorList>
    </citation>
    <scope>NUCLEOTIDE SEQUENCE [LARGE SCALE GENOMIC DNA]</scope>
    <source>
        <tissue evidence="1">Muscle</tissue>
    </source>
</reference>
<keyword evidence="2" id="KW-1185">Reference proteome</keyword>
<dbReference type="Proteomes" id="UP000324222">
    <property type="component" value="Unassembled WGS sequence"/>
</dbReference>
<sequence>MWISTWIAKAKIEKDYHYDYDEELLYKLNSRTGRAFGDTEEDMRHAMTKTLRRIDTDKCLQKLVCFLEEQSDRSQEEDLLLKLFPVTHCKSSVFPRCTATEEQLRELMHYYQNVEMKRTISVLEKEVL</sequence>
<dbReference type="EMBL" id="VSRR010065671">
    <property type="protein sequence ID" value="MPC84529.1"/>
    <property type="molecule type" value="Genomic_DNA"/>
</dbReference>
<comment type="caution">
    <text evidence="1">The sequence shown here is derived from an EMBL/GenBank/DDBJ whole genome shotgun (WGS) entry which is preliminary data.</text>
</comment>
<dbReference type="AlphaFoldDB" id="A0A5B7IQZ7"/>
<evidence type="ECO:0000313" key="2">
    <source>
        <dbReference type="Proteomes" id="UP000324222"/>
    </source>
</evidence>
<organism evidence="1 2">
    <name type="scientific">Portunus trituberculatus</name>
    <name type="common">Swimming crab</name>
    <name type="synonym">Neptunus trituberculatus</name>
    <dbReference type="NCBI Taxonomy" id="210409"/>
    <lineage>
        <taxon>Eukaryota</taxon>
        <taxon>Metazoa</taxon>
        <taxon>Ecdysozoa</taxon>
        <taxon>Arthropoda</taxon>
        <taxon>Crustacea</taxon>
        <taxon>Multicrustacea</taxon>
        <taxon>Malacostraca</taxon>
        <taxon>Eumalacostraca</taxon>
        <taxon>Eucarida</taxon>
        <taxon>Decapoda</taxon>
        <taxon>Pleocyemata</taxon>
        <taxon>Brachyura</taxon>
        <taxon>Eubrachyura</taxon>
        <taxon>Portunoidea</taxon>
        <taxon>Portunidae</taxon>
        <taxon>Portuninae</taxon>
        <taxon>Portunus</taxon>
    </lineage>
</organism>
<proteinExistence type="predicted"/>